<accession>A0A4V2FQ71</accession>
<dbReference type="SUPFAM" id="SSF49503">
    <property type="entry name" value="Cupredoxins"/>
    <property type="match status" value="1"/>
</dbReference>
<keyword evidence="2" id="KW-1185">Reference proteome</keyword>
<dbReference type="RefSeq" id="WP_130288315.1">
    <property type="nucleotide sequence ID" value="NZ_SHKL01000001.1"/>
</dbReference>
<dbReference type="AlphaFoldDB" id="A0A4V2FQ71"/>
<proteinExistence type="predicted"/>
<gene>
    <name evidence="1" type="ORF">EV383_0389</name>
</gene>
<evidence type="ECO:0000313" key="1">
    <source>
        <dbReference type="EMBL" id="RZT83580.1"/>
    </source>
</evidence>
<sequence>MRAAPRPRRGSALTVGAVLALASLVGCGTLPPPVPVTPTITPAASADGVRSVRFDHRPGALQPPATVVAVPRGAVVDLVVGSDVAERVTLQGYGWSRYVTAGSTVSLRFVVDRPGELTVTVGDPGVELGRLQVR</sequence>
<dbReference type="PROSITE" id="PS51257">
    <property type="entry name" value="PROKAR_LIPOPROTEIN"/>
    <property type="match status" value="1"/>
</dbReference>
<dbReference type="Proteomes" id="UP000291591">
    <property type="component" value="Unassembled WGS sequence"/>
</dbReference>
<dbReference type="EMBL" id="SHKL01000001">
    <property type="protein sequence ID" value="RZT83580.1"/>
    <property type="molecule type" value="Genomic_DNA"/>
</dbReference>
<dbReference type="InterPro" id="IPR008972">
    <property type="entry name" value="Cupredoxin"/>
</dbReference>
<protein>
    <submittedName>
        <fullName evidence="1">Uncharacterized protein</fullName>
    </submittedName>
</protein>
<organism evidence="1 2">
    <name type="scientific">Pseudonocardia sediminis</name>
    <dbReference type="NCBI Taxonomy" id="1397368"/>
    <lineage>
        <taxon>Bacteria</taxon>
        <taxon>Bacillati</taxon>
        <taxon>Actinomycetota</taxon>
        <taxon>Actinomycetes</taxon>
        <taxon>Pseudonocardiales</taxon>
        <taxon>Pseudonocardiaceae</taxon>
        <taxon>Pseudonocardia</taxon>
    </lineage>
</organism>
<comment type="caution">
    <text evidence="1">The sequence shown here is derived from an EMBL/GenBank/DDBJ whole genome shotgun (WGS) entry which is preliminary data.</text>
</comment>
<reference evidence="1 2" key="1">
    <citation type="submission" date="2019-02" db="EMBL/GenBank/DDBJ databases">
        <title>Sequencing the genomes of 1000 actinobacteria strains.</title>
        <authorList>
            <person name="Klenk H.-P."/>
        </authorList>
    </citation>
    <scope>NUCLEOTIDE SEQUENCE [LARGE SCALE GENOMIC DNA]</scope>
    <source>
        <strain evidence="1 2">DSM 45779</strain>
    </source>
</reference>
<evidence type="ECO:0000313" key="2">
    <source>
        <dbReference type="Proteomes" id="UP000291591"/>
    </source>
</evidence>
<dbReference type="OrthoDB" id="3578832at2"/>
<name>A0A4V2FQ71_PSEST</name>